<organism evidence="1 2">
    <name type="scientific">Nocardia colli</name>
    <dbReference type="NCBI Taxonomy" id="2545717"/>
    <lineage>
        <taxon>Bacteria</taxon>
        <taxon>Bacillati</taxon>
        <taxon>Actinomycetota</taxon>
        <taxon>Actinomycetes</taxon>
        <taxon>Mycobacteriales</taxon>
        <taxon>Nocardiaceae</taxon>
        <taxon>Nocardia</taxon>
    </lineage>
</organism>
<protein>
    <submittedName>
        <fullName evidence="1">Uncharacterized protein</fullName>
    </submittedName>
</protein>
<evidence type="ECO:0000313" key="2">
    <source>
        <dbReference type="Proteomes" id="UP000323876"/>
    </source>
</evidence>
<dbReference type="RefSeq" id="WP_150404347.1">
    <property type="nucleotide sequence ID" value="NZ_VXLC01000013.1"/>
</dbReference>
<dbReference type="EMBL" id="VXLC01000013">
    <property type="protein sequence ID" value="KAA8886366.1"/>
    <property type="molecule type" value="Genomic_DNA"/>
</dbReference>
<proteinExistence type="predicted"/>
<dbReference type="AlphaFoldDB" id="A0A5N0EBM7"/>
<reference evidence="1 2" key="1">
    <citation type="submission" date="2019-09" db="EMBL/GenBank/DDBJ databases">
        <authorList>
            <person name="Wang X."/>
        </authorList>
    </citation>
    <scope>NUCLEOTIDE SEQUENCE [LARGE SCALE GENOMIC DNA]</scope>
    <source>
        <strain evidence="1 2">CICC 11023</strain>
    </source>
</reference>
<name>A0A5N0EBM7_9NOCA</name>
<evidence type="ECO:0000313" key="1">
    <source>
        <dbReference type="EMBL" id="KAA8886366.1"/>
    </source>
</evidence>
<sequence length="98" mass="11359">MSEPRAHRWQILFPDGLSEAQVTRLAEFATDSGIEESLHGVDDRSVFRYDYDRATVELYRHLFQKILGRTELTANNRMVLADRLAELDTWAESTTMPE</sequence>
<accession>A0A5N0EBM7</accession>
<dbReference type="OrthoDB" id="4559778at2"/>
<gene>
    <name evidence="1" type="ORF">F3087_24325</name>
</gene>
<keyword evidence="2" id="KW-1185">Reference proteome</keyword>
<dbReference type="Proteomes" id="UP000323876">
    <property type="component" value="Unassembled WGS sequence"/>
</dbReference>
<comment type="caution">
    <text evidence="1">The sequence shown here is derived from an EMBL/GenBank/DDBJ whole genome shotgun (WGS) entry which is preliminary data.</text>
</comment>